<proteinExistence type="predicted"/>
<dbReference type="GO" id="GO:2000031">
    <property type="term" value="P:regulation of salicylic acid mediated signaling pathway"/>
    <property type="evidence" value="ECO:0007669"/>
    <property type="project" value="InterPro"/>
</dbReference>
<dbReference type="Pfam" id="PF01823">
    <property type="entry name" value="MACPF"/>
    <property type="match status" value="1"/>
</dbReference>
<comment type="caution">
    <text evidence="2">The sequence shown here is derived from an EMBL/GenBank/DDBJ whole genome shotgun (WGS) entry which is preliminary data.</text>
</comment>
<dbReference type="GO" id="GO:0009626">
    <property type="term" value="P:plant-type hypersensitive response"/>
    <property type="evidence" value="ECO:0000318"/>
    <property type="project" value="GO_Central"/>
</dbReference>
<dbReference type="InterPro" id="IPR044663">
    <property type="entry name" value="CAD1/NSL1-like"/>
</dbReference>
<evidence type="ECO:0000313" key="3">
    <source>
        <dbReference type="Proteomes" id="UP000036987"/>
    </source>
</evidence>
<dbReference type="InterPro" id="IPR020864">
    <property type="entry name" value="MACPF"/>
</dbReference>
<organism evidence="2 3">
    <name type="scientific">Zostera marina</name>
    <name type="common">Eelgrass</name>
    <dbReference type="NCBI Taxonomy" id="29655"/>
    <lineage>
        <taxon>Eukaryota</taxon>
        <taxon>Viridiplantae</taxon>
        <taxon>Streptophyta</taxon>
        <taxon>Embryophyta</taxon>
        <taxon>Tracheophyta</taxon>
        <taxon>Spermatophyta</taxon>
        <taxon>Magnoliopsida</taxon>
        <taxon>Liliopsida</taxon>
        <taxon>Zosteraceae</taxon>
        <taxon>Zostera</taxon>
    </lineage>
</organism>
<dbReference type="PROSITE" id="PS51412">
    <property type="entry name" value="MACPF_2"/>
    <property type="match status" value="1"/>
</dbReference>
<dbReference type="PANTHER" id="PTHR33199">
    <property type="entry name" value="MACPF DOMAIN-CONTAINING PROTEIN CAD1"/>
    <property type="match status" value="1"/>
</dbReference>
<dbReference type="PANTHER" id="PTHR33199:SF2">
    <property type="entry name" value="OS02G0475300 PROTEIN"/>
    <property type="match status" value="1"/>
</dbReference>
<reference evidence="3" key="1">
    <citation type="journal article" date="2016" name="Nature">
        <title>The genome of the seagrass Zostera marina reveals angiosperm adaptation to the sea.</title>
        <authorList>
            <person name="Olsen J.L."/>
            <person name="Rouze P."/>
            <person name="Verhelst B."/>
            <person name="Lin Y.-C."/>
            <person name="Bayer T."/>
            <person name="Collen J."/>
            <person name="Dattolo E."/>
            <person name="De Paoli E."/>
            <person name="Dittami S."/>
            <person name="Maumus F."/>
            <person name="Michel G."/>
            <person name="Kersting A."/>
            <person name="Lauritano C."/>
            <person name="Lohaus R."/>
            <person name="Toepel M."/>
            <person name="Tonon T."/>
            <person name="Vanneste K."/>
            <person name="Amirebrahimi M."/>
            <person name="Brakel J."/>
            <person name="Bostroem C."/>
            <person name="Chovatia M."/>
            <person name="Grimwood J."/>
            <person name="Jenkins J.W."/>
            <person name="Jueterbock A."/>
            <person name="Mraz A."/>
            <person name="Stam W.T."/>
            <person name="Tice H."/>
            <person name="Bornberg-Bauer E."/>
            <person name="Green P.J."/>
            <person name="Pearson G.A."/>
            <person name="Procaccini G."/>
            <person name="Duarte C.M."/>
            <person name="Schmutz J."/>
            <person name="Reusch T.B.H."/>
            <person name="Van de Peer Y."/>
        </authorList>
    </citation>
    <scope>NUCLEOTIDE SEQUENCE [LARGE SCALE GENOMIC DNA]</scope>
    <source>
        <strain evidence="3">cv. Finnish</strain>
    </source>
</reference>
<dbReference type="OrthoDB" id="1366754at2759"/>
<evidence type="ECO:0000313" key="2">
    <source>
        <dbReference type="EMBL" id="KMZ60643.1"/>
    </source>
</evidence>
<keyword evidence="3" id="KW-1185">Reference proteome</keyword>
<name>A0A0K9NVJ9_ZOSMR</name>
<evidence type="ECO:0000259" key="1">
    <source>
        <dbReference type="PROSITE" id="PS51412"/>
    </source>
</evidence>
<dbReference type="Proteomes" id="UP000036987">
    <property type="component" value="Unassembled WGS sequence"/>
</dbReference>
<dbReference type="AlphaFoldDB" id="A0A0K9NVJ9"/>
<feature type="domain" description="MACPF" evidence="1">
    <location>
        <begin position="3"/>
        <end position="335"/>
    </location>
</feature>
<gene>
    <name evidence="2" type="ORF">ZOSMA_58G01010</name>
</gene>
<dbReference type="SMART" id="SM00457">
    <property type="entry name" value="MACPF"/>
    <property type="match status" value="1"/>
</dbReference>
<sequence>MVVSGARMGEEIGAKALKTLGMGFDLTSDFRLQYAKDGKVANRLVELDDSFTRDVAIPGGFVIRGVQRDVVCDKGDRIRFRSDILEFNKMSELLNQKSSIHGKVPSGYFNSLFDLTGMWLDDALDTKHLAFDGYFISLYNLHLTASPLVLRNEVKKAVPSKWDPISLSRFIETYGTHIIVGLSVGGQDVVTVRQMRSSSISPADLKLHLEDLGDFLFSDGRSPSPVHRSREGKHKVPEVFNKILLPNTSQMLLSSSRTETKEGLTITCSKRGGDLYSSCHSDWLQQVSRKPDGILFKFVPITSLLTGIQGSGYLSHAINLYLRYKPSPEDLQYFLEFQVPQQWAPMFNELDLGPQRRKSSFPALHFTCFSPKLLVNNTQVHTGEKPVIGLRLYLEGKNCNRLAIHVQHLSSLPSMFELSRSNASSSSVNYPKISRWQESDDSNPGYLESIKWKKYSRVCTAIVEAHPSWHDTVPSGVFVVTGAQLFTKGKWINKSLHLRLHFTYIPNCRIQKTQLAIAPVAEQRSSFLSNLSTTFIARDAPPPKQETVQMNSGVYTDGPPVPVQSKKLLKYVDVAEVARGPHDYPGHWLVTAAKLVKENGKIGLHVHFSLLCFLSTN</sequence>
<protein>
    <submittedName>
        <fullName evidence="2">MAC/Perforin domain containing protein</fullName>
    </submittedName>
</protein>
<dbReference type="OMA" id="HDPNWLK"/>
<dbReference type="EMBL" id="LFYR01001606">
    <property type="protein sequence ID" value="KMZ60643.1"/>
    <property type="molecule type" value="Genomic_DNA"/>
</dbReference>
<accession>A0A0K9NVJ9</accession>